<dbReference type="PROSITE" id="PS00018">
    <property type="entry name" value="EF_HAND_1"/>
    <property type="match status" value="1"/>
</dbReference>
<dbReference type="InterPro" id="IPR018247">
    <property type="entry name" value="EF_Hand_1_Ca_BS"/>
</dbReference>
<feature type="domain" description="EF-hand" evidence="2">
    <location>
        <begin position="1"/>
        <end position="25"/>
    </location>
</feature>
<keyword evidence="1" id="KW-0106">Calcium</keyword>
<dbReference type="PROSITE" id="PS50222">
    <property type="entry name" value="EF_HAND_2"/>
    <property type="match status" value="1"/>
</dbReference>
<dbReference type="GO" id="GO:0005509">
    <property type="term" value="F:calcium ion binding"/>
    <property type="evidence" value="ECO:0007669"/>
    <property type="project" value="InterPro"/>
</dbReference>
<dbReference type="AlphaFoldDB" id="A0A812LEI5"/>
<sequence>MADKDCDNQLSKAEFMLMVRRGDPYMKQKEIEKSFILATLGNGAVSFDAFAAWVSLRDYQEEAHALIDPLKVVWHLWNLDGDDSLSIPEFEHCIKQAFPKMKRIELLRIIRAIDEDFSGVVTQEEFGLFICPPEA</sequence>
<dbReference type="InterPro" id="IPR002048">
    <property type="entry name" value="EF_hand_dom"/>
</dbReference>
<evidence type="ECO:0000313" key="4">
    <source>
        <dbReference type="Proteomes" id="UP000601435"/>
    </source>
</evidence>
<dbReference type="Proteomes" id="UP000601435">
    <property type="component" value="Unassembled WGS sequence"/>
</dbReference>
<protein>
    <submittedName>
        <fullName evidence="3">CML23 protein</fullName>
    </submittedName>
</protein>
<dbReference type="Gene3D" id="1.10.238.10">
    <property type="entry name" value="EF-hand"/>
    <property type="match status" value="2"/>
</dbReference>
<dbReference type="OrthoDB" id="191686at2759"/>
<proteinExistence type="predicted"/>
<evidence type="ECO:0000256" key="1">
    <source>
        <dbReference type="ARBA" id="ARBA00022837"/>
    </source>
</evidence>
<dbReference type="EMBL" id="CAJNJA010009250">
    <property type="protein sequence ID" value="CAE7244618.1"/>
    <property type="molecule type" value="Genomic_DNA"/>
</dbReference>
<accession>A0A812LEI5</accession>
<name>A0A812LEI5_9DINO</name>
<keyword evidence="4" id="KW-1185">Reference proteome</keyword>
<gene>
    <name evidence="3" type="primary">CML23</name>
    <name evidence="3" type="ORF">SNEC2469_LOCUS4675</name>
</gene>
<organism evidence="3 4">
    <name type="scientific">Symbiodinium necroappetens</name>
    <dbReference type="NCBI Taxonomy" id="1628268"/>
    <lineage>
        <taxon>Eukaryota</taxon>
        <taxon>Sar</taxon>
        <taxon>Alveolata</taxon>
        <taxon>Dinophyceae</taxon>
        <taxon>Suessiales</taxon>
        <taxon>Symbiodiniaceae</taxon>
        <taxon>Symbiodinium</taxon>
    </lineage>
</organism>
<evidence type="ECO:0000313" key="3">
    <source>
        <dbReference type="EMBL" id="CAE7244618.1"/>
    </source>
</evidence>
<dbReference type="InterPro" id="IPR011992">
    <property type="entry name" value="EF-hand-dom_pair"/>
</dbReference>
<reference evidence="3" key="1">
    <citation type="submission" date="2021-02" db="EMBL/GenBank/DDBJ databases">
        <authorList>
            <person name="Dougan E. K."/>
            <person name="Rhodes N."/>
            <person name="Thang M."/>
            <person name="Chan C."/>
        </authorList>
    </citation>
    <scope>NUCLEOTIDE SEQUENCE</scope>
</reference>
<dbReference type="SUPFAM" id="SSF47473">
    <property type="entry name" value="EF-hand"/>
    <property type="match status" value="1"/>
</dbReference>
<evidence type="ECO:0000259" key="2">
    <source>
        <dbReference type="PROSITE" id="PS50222"/>
    </source>
</evidence>
<comment type="caution">
    <text evidence="3">The sequence shown here is derived from an EMBL/GenBank/DDBJ whole genome shotgun (WGS) entry which is preliminary data.</text>
</comment>